<reference evidence="8 9" key="1">
    <citation type="submission" date="2017-08" db="EMBL/GenBank/DDBJ databases">
        <title>Infants hospitalized years apart are colonized by the same room-sourced microbial strains.</title>
        <authorList>
            <person name="Brooks B."/>
            <person name="Olm M.R."/>
            <person name="Firek B.A."/>
            <person name="Baker R."/>
            <person name="Thomas B.C."/>
            <person name="Morowitz M.J."/>
            <person name="Banfield J.F."/>
        </authorList>
    </citation>
    <scope>NUCLEOTIDE SEQUENCE [LARGE SCALE GENOMIC DNA]</scope>
    <source>
        <strain evidence="8">S2_003_000_R2_14</strain>
    </source>
</reference>
<gene>
    <name evidence="8" type="ORF">DI536_30835</name>
</gene>
<evidence type="ECO:0000256" key="3">
    <source>
        <dbReference type="ARBA" id="ARBA00022475"/>
    </source>
</evidence>
<evidence type="ECO:0000256" key="1">
    <source>
        <dbReference type="ARBA" id="ARBA00004651"/>
    </source>
</evidence>
<evidence type="ECO:0000313" key="9">
    <source>
        <dbReference type="Proteomes" id="UP000249061"/>
    </source>
</evidence>
<proteinExistence type="inferred from homology"/>
<feature type="transmembrane region" description="Helical" evidence="7">
    <location>
        <begin position="36"/>
        <end position="57"/>
    </location>
</feature>
<evidence type="ECO:0000256" key="5">
    <source>
        <dbReference type="ARBA" id="ARBA00022989"/>
    </source>
</evidence>
<keyword evidence="5 7" id="KW-1133">Transmembrane helix</keyword>
<keyword evidence="3" id="KW-1003">Cell membrane</keyword>
<dbReference type="Proteomes" id="UP000249061">
    <property type="component" value="Unassembled WGS sequence"/>
</dbReference>
<name>A0A2W5US21_9BACT</name>
<protein>
    <submittedName>
        <fullName evidence="8">GlsB/YeaQ/YmgE family stress response membrane protein</fullName>
    </submittedName>
</protein>
<feature type="transmembrane region" description="Helical" evidence="7">
    <location>
        <begin position="6"/>
        <end position="24"/>
    </location>
</feature>
<dbReference type="Pfam" id="PF04226">
    <property type="entry name" value="Transgly_assoc"/>
    <property type="match status" value="1"/>
</dbReference>
<evidence type="ECO:0000256" key="4">
    <source>
        <dbReference type="ARBA" id="ARBA00022692"/>
    </source>
</evidence>
<dbReference type="EMBL" id="QFQP01000040">
    <property type="protein sequence ID" value="PZR06024.1"/>
    <property type="molecule type" value="Genomic_DNA"/>
</dbReference>
<dbReference type="AlphaFoldDB" id="A0A2W5US21"/>
<dbReference type="PANTHER" id="PTHR33884">
    <property type="entry name" value="UPF0410 PROTEIN YMGE"/>
    <property type="match status" value="1"/>
</dbReference>
<accession>A0A2W5US21</accession>
<dbReference type="PANTHER" id="PTHR33884:SF3">
    <property type="entry name" value="UPF0410 PROTEIN YMGE"/>
    <property type="match status" value="1"/>
</dbReference>
<feature type="transmembrane region" description="Helical" evidence="7">
    <location>
        <begin position="63"/>
        <end position="83"/>
    </location>
</feature>
<evidence type="ECO:0000256" key="6">
    <source>
        <dbReference type="ARBA" id="ARBA00023136"/>
    </source>
</evidence>
<evidence type="ECO:0000313" key="8">
    <source>
        <dbReference type="EMBL" id="PZR06024.1"/>
    </source>
</evidence>
<evidence type="ECO:0000256" key="7">
    <source>
        <dbReference type="SAM" id="Phobius"/>
    </source>
</evidence>
<dbReference type="InterPro" id="IPR007341">
    <property type="entry name" value="Transgly_assoc"/>
</dbReference>
<dbReference type="GO" id="GO:0005886">
    <property type="term" value="C:plasma membrane"/>
    <property type="evidence" value="ECO:0007669"/>
    <property type="project" value="UniProtKB-SubCell"/>
</dbReference>
<keyword evidence="4 7" id="KW-0812">Transmembrane</keyword>
<sequence length="90" mass="9334">MTVSAFAWWIVVGAAAGWLATAIIGTGEPRRPFIELLVGVVGALLAGLSFQTLLVAPGDHVDSATIVAAAAGACVLLALWRWVSRPRPIV</sequence>
<evidence type="ECO:0000256" key="2">
    <source>
        <dbReference type="ARBA" id="ARBA00011006"/>
    </source>
</evidence>
<organism evidence="8 9">
    <name type="scientific">Archangium gephyra</name>
    <dbReference type="NCBI Taxonomy" id="48"/>
    <lineage>
        <taxon>Bacteria</taxon>
        <taxon>Pseudomonadati</taxon>
        <taxon>Myxococcota</taxon>
        <taxon>Myxococcia</taxon>
        <taxon>Myxococcales</taxon>
        <taxon>Cystobacterineae</taxon>
        <taxon>Archangiaceae</taxon>
        <taxon>Archangium</taxon>
    </lineage>
</organism>
<comment type="caution">
    <text evidence="8">The sequence shown here is derived from an EMBL/GenBank/DDBJ whole genome shotgun (WGS) entry which is preliminary data.</text>
</comment>
<keyword evidence="6 7" id="KW-0472">Membrane</keyword>
<comment type="similarity">
    <text evidence="2">Belongs to the UPF0410 family.</text>
</comment>
<comment type="subcellular location">
    <subcellularLocation>
        <location evidence="1">Cell membrane</location>
        <topology evidence="1">Multi-pass membrane protein</topology>
    </subcellularLocation>
</comment>